<comment type="caution">
    <text evidence="4">The sequence shown here is derived from an EMBL/GenBank/DDBJ whole genome shotgun (WGS) entry which is preliminary data.</text>
</comment>
<protein>
    <submittedName>
        <fullName evidence="4">Membrane-bound lytic murein transglycosylase B</fullName>
    </submittedName>
</protein>
<dbReference type="InterPro" id="IPR023346">
    <property type="entry name" value="Lysozyme-like_dom_sf"/>
</dbReference>
<dbReference type="InterPro" id="IPR043426">
    <property type="entry name" value="MltB-like"/>
</dbReference>
<evidence type="ECO:0000313" key="5">
    <source>
        <dbReference type="Proteomes" id="UP000269708"/>
    </source>
</evidence>
<evidence type="ECO:0000256" key="1">
    <source>
        <dbReference type="PIRSR" id="PIRSR611757-1"/>
    </source>
</evidence>
<gene>
    <name evidence="4" type="ORF">EDC50_1580</name>
</gene>
<feature type="active site" evidence="1">
    <location>
        <position position="203"/>
    </location>
</feature>
<feature type="region of interest" description="Disordered" evidence="2">
    <location>
        <begin position="68"/>
        <end position="95"/>
    </location>
</feature>
<dbReference type="InterPro" id="IPR031304">
    <property type="entry name" value="SLT_2"/>
</dbReference>
<dbReference type="Pfam" id="PF13406">
    <property type="entry name" value="SLT_2"/>
    <property type="match status" value="1"/>
</dbReference>
<evidence type="ECO:0000256" key="2">
    <source>
        <dbReference type="SAM" id="MobiDB-lite"/>
    </source>
</evidence>
<dbReference type="EMBL" id="RKQN01000002">
    <property type="protein sequence ID" value="RPE79754.1"/>
    <property type="molecule type" value="Genomic_DNA"/>
</dbReference>
<dbReference type="Gene3D" id="1.10.530.10">
    <property type="match status" value="1"/>
</dbReference>
<reference evidence="4 5" key="1">
    <citation type="submission" date="2018-11" db="EMBL/GenBank/DDBJ databases">
        <title>Genomic Encyclopedia of Type Strains, Phase IV (KMG-IV): sequencing the most valuable type-strain genomes for metagenomic binning, comparative biology and taxonomic classification.</title>
        <authorList>
            <person name="Goeker M."/>
        </authorList>
    </citation>
    <scope>NUCLEOTIDE SEQUENCE [LARGE SCALE GENOMIC DNA]</scope>
    <source>
        <strain evidence="4 5">DSM 25623</strain>
    </source>
</reference>
<dbReference type="Proteomes" id="UP000269708">
    <property type="component" value="Unassembled WGS sequence"/>
</dbReference>
<dbReference type="PANTHER" id="PTHR30163:SF9">
    <property type="entry name" value="MEMBRANE-BOUND LYTIC MUREIN TRANSGLYCOSYLASE B"/>
    <property type="match status" value="1"/>
</dbReference>
<feature type="domain" description="Transglycosylase SLT" evidence="3">
    <location>
        <begin position="109"/>
        <end position="411"/>
    </location>
</feature>
<dbReference type="AlphaFoldDB" id="A0A3N4W3I0"/>
<evidence type="ECO:0000259" key="3">
    <source>
        <dbReference type="Pfam" id="PF13406"/>
    </source>
</evidence>
<sequence length="430" mass="45376">MAAATKLTRIRAIARARFWRANPRANLAAMSRRLLARSAASGAVPIVPTAVLTAAFAAVLAGCATPAAPPPAAATPAPPPAAPAPAVAPPPVPGTPALPEPVVPMPLEQARAAFVRDTAAQYGLDPAYIESVLARAQIRDSIVAAMSRPAEAKPWRDYRPIFITQARIDGGRAFLAEHRARLARAEAQYGVPAEVIVAILGVETSYGANTGRYPVLDALYTLAFAYPRSGDPAKADRENRREAFFRGELGQLFALGKEAGLDITALTGSYAGAMGWGQFMPSSYREFAVDGDGDGKRDLFGNLDDVFASVANYFVKKGGWVRGGPVTLPAARDPGAAEIAPEALEPVYTVADLQARGYRPRGAVAPEEPATLLTLDGANGPEYWLGFRNFYAITRYNISKHYAMAVYQLAEAIAGRADPLAAAAAEPPPA</sequence>
<accession>A0A3N4W3I0</accession>
<name>A0A3N4W3I0_9GAMM</name>
<evidence type="ECO:0000313" key="4">
    <source>
        <dbReference type="EMBL" id="RPE79754.1"/>
    </source>
</evidence>
<dbReference type="Gene3D" id="1.10.8.350">
    <property type="entry name" value="Bacterial muramidase"/>
    <property type="match status" value="1"/>
</dbReference>
<dbReference type="GO" id="GO:0008933">
    <property type="term" value="F:peptidoglycan lytic transglycosylase activity"/>
    <property type="evidence" value="ECO:0007669"/>
    <property type="project" value="TreeGrafter"/>
</dbReference>
<dbReference type="GO" id="GO:0009253">
    <property type="term" value="P:peptidoglycan catabolic process"/>
    <property type="evidence" value="ECO:0007669"/>
    <property type="project" value="TreeGrafter"/>
</dbReference>
<dbReference type="SUPFAM" id="SSF53955">
    <property type="entry name" value="Lysozyme-like"/>
    <property type="match status" value="1"/>
</dbReference>
<dbReference type="InterPro" id="IPR011757">
    <property type="entry name" value="Lytic_transglycosylase_MltB"/>
</dbReference>
<dbReference type="CDD" id="cd13399">
    <property type="entry name" value="Slt35-like"/>
    <property type="match status" value="1"/>
</dbReference>
<proteinExistence type="predicted"/>
<keyword evidence="5" id="KW-1185">Reference proteome</keyword>
<dbReference type="PANTHER" id="PTHR30163">
    <property type="entry name" value="MEMBRANE-BOUND LYTIC MUREIN TRANSGLYCOSYLASE B"/>
    <property type="match status" value="1"/>
</dbReference>
<dbReference type="FunFam" id="1.10.8.350:FF:000001">
    <property type="entry name" value="Lytic murein transglycosylase B"/>
    <property type="match status" value="1"/>
</dbReference>
<organism evidence="4 5">
    <name type="scientific">Vulcaniibacterium tengchongense</name>
    <dbReference type="NCBI Taxonomy" id="1273429"/>
    <lineage>
        <taxon>Bacteria</taxon>
        <taxon>Pseudomonadati</taxon>
        <taxon>Pseudomonadota</taxon>
        <taxon>Gammaproteobacteria</taxon>
        <taxon>Lysobacterales</taxon>
        <taxon>Lysobacteraceae</taxon>
        <taxon>Vulcaniibacterium</taxon>
    </lineage>
</organism>
<dbReference type="NCBIfam" id="TIGR02282">
    <property type="entry name" value="MltB"/>
    <property type="match status" value="1"/>
</dbReference>